<dbReference type="Gene3D" id="3.30.70.1380">
    <property type="entry name" value="Transcriptional regulatory protein pf0864 domain like"/>
    <property type="match status" value="1"/>
</dbReference>
<dbReference type="RefSeq" id="WP_221249538.1">
    <property type="nucleotide sequence ID" value="NZ_AP024355.1"/>
</dbReference>
<keyword evidence="1 2" id="KW-0533">Nickel</keyword>
<evidence type="ECO:0000313" key="4">
    <source>
        <dbReference type="Proteomes" id="UP001319827"/>
    </source>
</evidence>
<dbReference type="Gene3D" id="3.10.20.300">
    <property type="entry name" value="mk0293 like domain"/>
    <property type="match status" value="1"/>
</dbReference>
<dbReference type="EMBL" id="AP024355">
    <property type="protein sequence ID" value="BCR06162.1"/>
    <property type="molecule type" value="Genomic_DNA"/>
</dbReference>
<keyword evidence="2" id="KW-0456">Lyase</keyword>
<dbReference type="NCBIfam" id="TIGR00299">
    <property type="entry name" value="nickel pincer cofactor biosynthesis protein LarC"/>
    <property type="match status" value="1"/>
</dbReference>
<dbReference type="PANTHER" id="PTHR36566:SF1">
    <property type="entry name" value="PYRIDINIUM-3,5-BISTHIOCARBOXYLIC ACID MONONUCLEOTIDE NICKEL INSERTION PROTEIN"/>
    <property type="match status" value="1"/>
</dbReference>
<dbReference type="InterPro" id="IPR002822">
    <property type="entry name" value="Ni_insertion"/>
</dbReference>
<dbReference type="Proteomes" id="UP001319827">
    <property type="component" value="Chromosome"/>
</dbReference>
<proteinExistence type="inferred from homology"/>
<dbReference type="PANTHER" id="PTHR36566">
    <property type="entry name" value="NICKEL INSERTION PROTEIN-RELATED"/>
    <property type="match status" value="1"/>
</dbReference>
<reference evidence="3 4" key="2">
    <citation type="journal article" date="2021" name="Int. J. Syst. Evol. Microbiol.">
        <title>Isolation and Polyphasic Characterization of Desulfuromonas versatilis sp. Nov., an Electrogenic Bacteria Capable of Versatile Metabolism Isolated from a Graphene Oxide-Reducing Enrichment Culture.</title>
        <authorList>
            <person name="Xie L."/>
            <person name="Yoshida N."/>
            <person name="Ishii S."/>
            <person name="Meng L."/>
        </authorList>
    </citation>
    <scope>NUCLEOTIDE SEQUENCE [LARGE SCALE GENOMIC DNA]</scope>
    <source>
        <strain evidence="3 4">NIT-T3</strain>
    </source>
</reference>
<comment type="similarity">
    <text evidence="2">Belongs to the LarC family.</text>
</comment>
<dbReference type="Pfam" id="PF01969">
    <property type="entry name" value="Ni_insertion"/>
    <property type="match status" value="1"/>
</dbReference>
<keyword evidence="4" id="KW-1185">Reference proteome</keyword>
<sequence>MSILYLDTFSGISGDMFLGLMTDLGVSLEQIEAEVKKLPVQGYRLSCRREQRTGIEGTRVEVACEEQHHHRTWADIDRMLAESPLLPPVRELARRIFRRIGEAEAKVHGVPVEKVHFHEVGAVDSIVDVVGAAAALQLLGVEQVLCSPLPMSRGMIKTAHGIFPLPAPATVEILSGCPVVDGGSDRELVTPTGAAIAAEIAGFGPLPEMTLERVGYGVGGRKLADRPNLLRGLLGRANPGAELETDRVTVLETHLDDANPEWLGALLESLLAAGALDAAFAPLQMKKNRPGVRVTVVAPPAEAPALTRLLLRQSSAIGVRSYETRRFKLRREARTVTTDLGEAEVKLLFEGEKLVRVTAEYESCRALAAKSGLPLPEVYRIVERAADLAFPTTDH</sequence>
<protein>
    <recommendedName>
        <fullName evidence="2">Putative nickel insertion protein</fullName>
    </recommendedName>
</protein>
<dbReference type="HAMAP" id="MF_01074">
    <property type="entry name" value="LarC"/>
    <property type="match status" value="1"/>
</dbReference>
<name>A0ABM8HYH5_9BACT</name>
<evidence type="ECO:0000256" key="2">
    <source>
        <dbReference type="HAMAP-Rule" id="MF_01074"/>
    </source>
</evidence>
<gene>
    <name evidence="3" type="ORF">DESUT3_32310</name>
</gene>
<accession>A0ABM8HYH5</accession>
<evidence type="ECO:0000313" key="3">
    <source>
        <dbReference type="EMBL" id="BCR06162.1"/>
    </source>
</evidence>
<organism evidence="3 4">
    <name type="scientific">Desulfuromonas versatilis</name>
    <dbReference type="NCBI Taxonomy" id="2802975"/>
    <lineage>
        <taxon>Bacteria</taxon>
        <taxon>Pseudomonadati</taxon>
        <taxon>Thermodesulfobacteriota</taxon>
        <taxon>Desulfuromonadia</taxon>
        <taxon>Desulfuromonadales</taxon>
        <taxon>Desulfuromonadaceae</taxon>
        <taxon>Desulfuromonas</taxon>
    </lineage>
</organism>
<evidence type="ECO:0000256" key="1">
    <source>
        <dbReference type="ARBA" id="ARBA00022596"/>
    </source>
</evidence>
<reference evidence="3 4" key="1">
    <citation type="journal article" date="2016" name="C (Basel)">
        <title>Selective Growth of and Electricity Production by Marine Exoelectrogenic Bacteria in Self-Aggregated Hydrogel of Microbially Reduced Graphene Oxide.</title>
        <authorList>
            <person name="Yoshida N."/>
            <person name="Goto Y."/>
            <person name="Miyata Y."/>
        </authorList>
    </citation>
    <scope>NUCLEOTIDE SEQUENCE [LARGE SCALE GENOMIC DNA]</scope>
    <source>
        <strain evidence="3 4">NIT-T3</strain>
    </source>
</reference>